<evidence type="ECO:0000313" key="22">
    <source>
        <dbReference type="EMBL" id="QRW19725.1"/>
    </source>
</evidence>
<dbReference type="EC" id="1.5.5.2" evidence="5"/>
<keyword evidence="7" id="KW-0240">DNA-directed RNA polymerase</keyword>
<evidence type="ECO:0000256" key="14">
    <source>
        <dbReference type="ARBA" id="ARBA00023062"/>
    </source>
</evidence>
<evidence type="ECO:0000256" key="9">
    <source>
        <dbReference type="ARBA" id="ARBA00022695"/>
    </source>
</evidence>
<evidence type="ECO:0000313" key="23">
    <source>
        <dbReference type="Proteomes" id="UP000650533"/>
    </source>
</evidence>
<evidence type="ECO:0000256" key="7">
    <source>
        <dbReference type="ARBA" id="ARBA00022478"/>
    </source>
</evidence>
<dbReference type="InterPro" id="IPR007080">
    <property type="entry name" value="RNA_pol_Rpb1_1"/>
</dbReference>
<comment type="similarity">
    <text evidence="3">Belongs to the RNA polymerase beta' chain family.</text>
</comment>
<keyword evidence="9" id="KW-0548">Nucleotidyltransferase</keyword>
<evidence type="ECO:0000256" key="6">
    <source>
        <dbReference type="ARBA" id="ARBA00016625"/>
    </source>
</evidence>
<dbReference type="Gene3D" id="4.10.860.120">
    <property type="entry name" value="RNA polymerase II, clamp domain"/>
    <property type="match status" value="1"/>
</dbReference>
<dbReference type="EC" id="2.7.7.6" evidence="4"/>
<dbReference type="EMBL" id="CP059661">
    <property type="protein sequence ID" value="QRW19725.1"/>
    <property type="molecule type" value="Genomic_DNA"/>
</dbReference>
<evidence type="ECO:0000259" key="21">
    <source>
        <dbReference type="Pfam" id="PF04997"/>
    </source>
</evidence>
<feature type="domain" description="Proline dehydrogenase" evidence="20">
    <location>
        <begin position="130"/>
        <end position="511"/>
    </location>
</feature>
<evidence type="ECO:0000256" key="18">
    <source>
        <dbReference type="ARBA" id="ARBA00073930"/>
    </source>
</evidence>
<dbReference type="GO" id="GO:0046872">
    <property type="term" value="F:metal ion binding"/>
    <property type="evidence" value="ECO:0007669"/>
    <property type="project" value="UniProtKB-KW"/>
</dbReference>
<protein>
    <recommendedName>
        <fullName evidence="6">DNA-directed RNA polymerase II subunit RPB1</fullName>
        <ecNumber evidence="5">1.5.5.2</ecNumber>
        <ecNumber evidence="4">2.7.7.6</ecNumber>
    </recommendedName>
    <alternativeName>
        <fullName evidence="18">DNA-directed RNA polymerase II subunit rpb1</fullName>
    </alternativeName>
</protein>
<feature type="region of interest" description="Disordered" evidence="19">
    <location>
        <begin position="1416"/>
        <end position="1542"/>
    </location>
</feature>
<feature type="compositionally biased region" description="Polar residues" evidence="19">
    <location>
        <begin position="1478"/>
        <end position="1502"/>
    </location>
</feature>
<keyword evidence="15" id="KW-0238">DNA-binding</keyword>
<dbReference type="Pfam" id="PF04997">
    <property type="entry name" value="RNA_pol_Rpb1_1"/>
    <property type="match status" value="1"/>
</dbReference>
<dbReference type="Pfam" id="PF01619">
    <property type="entry name" value="Pro_dh"/>
    <property type="match status" value="2"/>
</dbReference>
<evidence type="ECO:0000256" key="8">
    <source>
        <dbReference type="ARBA" id="ARBA00022679"/>
    </source>
</evidence>
<dbReference type="GO" id="GO:0003899">
    <property type="term" value="F:DNA-directed RNA polymerase activity"/>
    <property type="evidence" value="ECO:0007669"/>
    <property type="project" value="UniProtKB-EC"/>
</dbReference>
<dbReference type="GO" id="GO:0071949">
    <property type="term" value="F:FAD binding"/>
    <property type="evidence" value="ECO:0007669"/>
    <property type="project" value="TreeGrafter"/>
</dbReference>
<comment type="subcellular location">
    <subcellularLocation>
        <location evidence="1">Nucleus</location>
    </subcellularLocation>
</comment>
<dbReference type="SUPFAM" id="SSF51730">
    <property type="entry name" value="FAD-linked oxidoreductase"/>
    <property type="match status" value="2"/>
</dbReference>
<proteinExistence type="inferred from homology"/>
<dbReference type="PANTHER" id="PTHR13914">
    <property type="entry name" value="PROLINE OXIDASE"/>
    <property type="match status" value="1"/>
</dbReference>
<dbReference type="FunFam" id="4.10.860.120:FF:000003">
    <property type="entry name" value="DNA-directed RNA polymerase subunit"/>
    <property type="match status" value="1"/>
</dbReference>
<dbReference type="GO" id="GO:0005634">
    <property type="term" value="C:nucleus"/>
    <property type="evidence" value="ECO:0007669"/>
    <property type="project" value="UniProtKB-SubCell"/>
</dbReference>
<accession>A0A8H8NW54</accession>
<keyword evidence="12" id="KW-0460">Magnesium</keyword>
<feature type="compositionally biased region" description="Low complexity" evidence="19">
    <location>
        <begin position="1701"/>
        <end position="1718"/>
    </location>
</feature>
<feature type="domain" description="RNA polymerase Rpb1" evidence="21">
    <location>
        <begin position="2188"/>
        <end position="2292"/>
    </location>
</feature>
<feature type="domain" description="Proline dehydrogenase" evidence="20">
    <location>
        <begin position="696"/>
        <end position="1050"/>
    </location>
</feature>
<dbReference type="Proteomes" id="UP000650533">
    <property type="component" value="Chromosome 4"/>
</dbReference>
<comment type="similarity">
    <text evidence="2">Belongs to the proline oxidase family.</text>
</comment>
<keyword evidence="8" id="KW-0808">Transferase</keyword>
<feature type="compositionally biased region" description="Gly residues" evidence="19">
    <location>
        <begin position="1847"/>
        <end position="1859"/>
    </location>
</feature>
<keyword evidence="10" id="KW-0479">Metal-binding</keyword>
<dbReference type="PANTHER" id="PTHR13914:SF0">
    <property type="entry name" value="PROLINE DEHYDROGENASE 1, MITOCHONDRIAL"/>
    <property type="match status" value="1"/>
</dbReference>
<reference evidence="22" key="1">
    <citation type="submission" date="2020-05" db="EMBL/GenBank/DDBJ databases">
        <title>Evolutionary and genomic comparisons of hybrid uninucleate and nonhybrid Rhizoctonia fungi.</title>
        <authorList>
            <person name="Li C."/>
            <person name="Chen X."/>
        </authorList>
    </citation>
    <scope>NUCLEOTIDE SEQUENCE</scope>
    <source>
        <strain evidence="22">AG-1 IA</strain>
    </source>
</reference>
<feature type="region of interest" description="Disordered" evidence="19">
    <location>
        <begin position="1563"/>
        <end position="1958"/>
    </location>
</feature>
<dbReference type="InterPro" id="IPR029041">
    <property type="entry name" value="FAD-linked_oxidoreductase-like"/>
</dbReference>
<evidence type="ECO:0000256" key="3">
    <source>
        <dbReference type="ARBA" id="ARBA00006460"/>
    </source>
</evidence>
<keyword evidence="11" id="KW-0862">Zinc</keyword>
<evidence type="ECO:0000256" key="4">
    <source>
        <dbReference type="ARBA" id="ARBA00012418"/>
    </source>
</evidence>
<dbReference type="GO" id="GO:0000428">
    <property type="term" value="C:DNA-directed RNA polymerase complex"/>
    <property type="evidence" value="ECO:0007669"/>
    <property type="project" value="UniProtKB-KW"/>
</dbReference>
<evidence type="ECO:0000256" key="2">
    <source>
        <dbReference type="ARBA" id="ARBA00005869"/>
    </source>
</evidence>
<dbReference type="RefSeq" id="XP_043179962.1">
    <property type="nucleotide sequence ID" value="XM_043320950.1"/>
</dbReference>
<dbReference type="GO" id="GO:0003677">
    <property type="term" value="F:DNA binding"/>
    <property type="evidence" value="ECO:0007669"/>
    <property type="project" value="UniProtKB-KW"/>
</dbReference>
<feature type="compositionally biased region" description="Low complexity" evidence="19">
    <location>
        <begin position="1883"/>
        <end position="1911"/>
    </location>
</feature>
<feature type="compositionally biased region" description="Polar residues" evidence="19">
    <location>
        <begin position="1520"/>
        <end position="1534"/>
    </location>
</feature>
<keyword evidence="16" id="KW-0804">Transcription</keyword>
<evidence type="ECO:0000256" key="15">
    <source>
        <dbReference type="ARBA" id="ARBA00023125"/>
    </source>
</evidence>
<sequence>MLRTCTRRAPRMGYLGHSARQLHTTPNPLRSSRLALGLGASAAGLGVAGMTIYADSNTAPPGATTLSSLARSYLVYSLCSVPPLVNNSPSILKTCSNIPGLRELSEAVVRRTFFAQFVGGDSLPDTLPLITSLRQQNMGTLLVYSVEADGDVKGAQWEKNVQEILSSVNFAGDFEDTQSGGRKTWVAVKLTALLPSPDSLKRLSTFLLASRPKSNVPYPGTPDVTDVAFFSKGQGSLPVKGLSSEDITALHELYQSLRQICAQAKKRGVRITVDAEHSWYQPGIDAFVTALSREFNQPNAGSESKIQNGQPVVYGTYQAYLRRTPLHLSRAMEDAKRHGYSLGVKLVRGAYHGQEIAYHERRMAESKSDINVEPYPAVWLRKEETDRCFDEAAELLIRHTASSLDPRRPQQPRLGMLFGTHNKQSCQKVLDCMVSSGLAHKNEEGLAEVKTGVEDMVCFGQLYGMRDELTNWIASVFKSESPMAFKYLPYGALAEVMPYLSRRAIENQSVLSGEGGAAEERRRAGDLIPLRRESSREGLDIRVTIPTTRSSDLRGLYKGATCMYGTGRLLRHERCQLAPQRLKHTTRGSHPSRNSQWRAGTLGIGLGTCALSWSAIATIYADTETEPVTSLGELLRGYFVYSICSVPTLVNWSPTILETCASVPGVRELSQAVVRRTFFAQFVGGDTCEDTLPLITSLREQNKGTLLAYSVEVDENQGGRADQWKRNVEEMIASVEFAGDFEDTRKGSRKTWVAIKLSALVPSADSLKRMSKFLLKSRPADDVPFPGTPGSFDMVVFRGAKEPLIKAGLTEEDIESLRVLYEDLRTVCNRAKERGIRLIFDAEHTWYQPGIDAFVLALSREFNKPSSSGRFNEQPLVYATYQAYLKRTPLHLARSIEDAQAFGYTLGVKLVRGAYYDKETAEYPESQSPNCPVWAEKSQTDACYNTCAKFLINELAKHHRLSGSQNAILTGAGWLGKPTRTSSPQTDIGILFGTHNALSCTYILENLVDAGLAHRSGDKEVVIADGVEERLCFGQLYGMRDDLTDWMVHTVKANSPMVLKTDKDGQFNAELLPDPEYYSSGDLAVMPRAQHRLFSSRNPAIIRRHLNIMAMHGIDGLFLTRRGSEIAAAYQPGRVGIKIMKLRSEGINNIFRAAEQEARVVSIMYDLNGLPSHQIEQWIMGDWDFMINSKNVLNSPAYVREHGQPVVALWSVGFKHAGQEPEMIMRLISRIRELAGGAYIILGVPITWQKQDQNWQAVYSVADAIAPMCIGTFQDESGAERFSKDFQQPGIQASKSGQTKTDYVGVVWPGNEGPLIINTGSSTEPAPRQDGAFFWRQIYNGYKDGVRFMYAEMFDGFEEGTAILPSLGAQSDSTPSDWYLRIAGSASEALKGEKRLYEEFPRKELFEYWSTRPRYEERDDDQIPTASGSANPLGGFGPSAHVAQASAPAPPRAMTVDMSDAPPPYSIEDDSLPAPAPSSFTTEPESLTSGPANPASPITSYHNAPFPPADRPPVSRVDSTHSVGSHGSYPGQQQHRPEPIAVPGNAPVAIAVQTPTTYTAYTTQPQVGFPSGPAPPMAGIGGQTSPSVMPIRPPQHPFVASRPPAMAPRPPSRPGRPQSSDSTHPSPPPNTFTVAGIGGLTDQLGGMNIGEPNRPAPEHVFAGANQPRPQMTQPPGTPNSPFEGINYPGRFGGPDARRDSYGQTSGSGPSTPSVGMPGNPLYPAPLQGGGLHTSPGPIHQHSPGPVHQATLFGSPHNTSPPSGPHPHPQHQSTLGPGQYAPPSPHHRPTLGPTPTHQSTLGPGTSQSPRPSFQPHQQYAPAGPSPNPPGQHGHLPASGSGQYPPQGQGSGGQYNQGPGGQYPPQGPSGQHPYGPGGQQPPQSPGSSMHSGHSGYYGGSSPSQSGGHSTPQSGWPPQAPGSYNPYPPQGPGGPGQQQVYGQGQGQGHTAPGPQYPQWNSVAGGQYVDTAIGIIGKYAGQDTKKKVEQGLEGAFKVGNPRRRFRTTEIMVHDEQAPSTESDRVEFPRMDADSIEGDHENGGRVIRKISMSSVDSDGTVWSECQTPAQTIVELPVELSEEPIESETSRPGEDEWFGAVQEQVVKPKPEPERKSPLLRRKRSKYGACPLILRKSILDSIATLPTLQPRLRTVLFHRRNLVLELLVAGSPERIVLFTRSSTKKSGNPDSVPLRKVKEVQFGILSPEEIKAYSVCKIEFPEVLEEGTGKVKTAGLMDPRLGTVDRNFKCQTCGEGMAECPGHFGHIELARPVFHIGFLNKVKKILECICVNCGKLKADIVSEYYEASPSVPPPDIPVHFLGALSASRRTPSHLLSWFQVWRYTCSPCGTCACRASARLRSLDRRVSLSFPPCWVIAPLDLGVAPAPPAVVKWGDEEESCPCRDDNRSRLKDADRFERTGLARADRTPRPLTKAAMYHLCTKFFLYFHFISMAVARS</sequence>
<gene>
    <name evidence="22" type="ORF">RhiXN_01131</name>
</gene>
<name>A0A8H8NW54_9AGAM</name>
<dbReference type="InterPro" id="IPR015659">
    <property type="entry name" value="Proline_oxidase"/>
</dbReference>
<evidence type="ECO:0000256" key="19">
    <source>
        <dbReference type="SAM" id="MobiDB-lite"/>
    </source>
</evidence>
<dbReference type="InterPro" id="IPR002872">
    <property type="entry name" value="Proline_DH_dom"/>
</dbReference>
<comment type="catalytic activity">
    <reaction evidence="17">
        <text>RNA(n) + a ribonucleoside 5'-triphosphate = RNA(n+1) + diphosphate</text>
        <dbReference type="Rhea" id="RHEA:21248"/>
        <dbReference type="Rhea" id="RHEA-COMP:14527"/>
        <dbReference type="Rhea" id="RHEA-COMP:17342"/>
        <dbReference type="ChEBI" id="CHEBI:33019"/>
        <dbReference type="ChEBI" id="CHEBI:61557"/>
        <dbReference type="ChEBI" id="CHEBI:140395"/>
        <dbReference type="EC" id="2.7.7.6"/>
    </reaction>
</comment>
<dbReference type="GO" id="GO:0006351">
    <property type="term" value="P:DNA-templated transcription"/>
    <property type="evidence" value="ECO:0007669"/>
    <property type="project" value="InterPro"/>
</dbReference>
<evidence type="ECO:0000256" key="10">
    <source>
        <dbReference type="ARBA" id="ARBA00022723"/>
    </source>
</evidence>
<dbReference type="Gene3D" id="3.20.20.220">
    <property type="match status" value="2"/>
</dbReference>
<evidence type="ECO:0000256" key="1">
    <source>
        <dbReference type="ARBA" id="ARBA00004123"/>
    </source>
</evidence>
<dbReference type="KEGG" id="rsx:RhiXN_01131"/>
<evidence type="ECO:0000259" key="20">
    <source>
        <dbReference type="Pfam" id="PF01619"/>
    </source>
</evidence>
<dbReference type="GO" id="GO:0005739">
    <property type="term" value="C:mitochondrion"/>
    <property type="evidence" value="ECO:0007669"/>
    <property type="project" value="TreeGrafter"/>
</dbReference>
<keyword evidence="13" id="KW-0560">Oxidoreductase</keyword>
<dbReference type="SUPFAM" id="SSF64484">
    <property type="entry name" value="beta and beta-prime subunits of DNA dependent RNA-polymerase"/>
    <property type="match status" value="1"/>
</dbReference>
<evidence type="ECO:0000256" key="12">
    <source>
        <dbReference type="ARBA" id="ARBA00022842"/>
    </source>
</evidence>
<feature type="compositionally biased region" description="Pro residues" evidence="19">
    <location>
        <begin position="1605"/>
        <end position="1614"/>
    </location>
</feature>
<feature type="compositionally biased region" description="Polar residues" evidence="19">
    <location>
        <begin position="1792"/>
        <end position="1816"/>
    </location>
</feature>
<evidence type="ECO:0000256" key="17">
    <source>
        <dbReference type="ARBA" id="ARBA00048552"/>
    </source>
</evidence>
<dbReference type="GeneID" id="67023413"/>
<organism evidence="22 23">
    <name type="scientific">Rhizoctonia solani</name>
    <dbReference type="NCBI Taxonomy" id="456999"/>
    <lineage>
        <taxon>Eukaryota</taxon>
        <taxon>Fungi</taxon>
        <taxon>Dikarya</taxon>
        <taxon>Basidiomycota</taxon>
        <taxon>Agaricomycotina</taxon>
        <taxon>Agaricomycetes</taxon>
        <taxon>Cantharellales</taxon>
        <taxon>Ceratobasidiaceae</taxon>
        <taxon>Rhizoctonia</taxon>
    </lineage>
</organism>
<evidence type="ECO:0000256" key="13">
    <source>
        <dbReference type="ARBA" id="ARBA00023002"/>
    </source>
</evidence>
<keyword evidence="14" id="KW-0642">Proline metabolism</keyword>
<evidence type="ECO:0000256" key="5">
    <source>
        <dbReference type="ARBA" id="ARBA00012695"/>
    </source>
</evidence>
<evidence type="ECO:0000256" key="11">
    <source>
        <dbReference type="ARBA" id="ARBA00022833"/>
    </source>
</evidence>
<evidence type="ECO:0000256" key="16">
    <source>
        <dbReference type="ARBA" id="ARBA00023163"/>
    </source>
</evidence>
<dbReference type="GO" id="GO:0004657">
    <property type="term" value="F:proline dehydrogenase activity"/>
    <property type="evidence" value="ECO:0007669"/>
    <property type="project" value="UniProtKB-EC"/>
</dbReference>
<dbReference type="GO" id="GO:0010133">
    <property type="term" value="P:L-proline catabolic process to L-glutamate"/>
    <property type="evidence" value="ECO:0007669"/>
    <property type="project" value="TreeGrafter"/>
</dbReference>
<feature type="compositionally biased region" description="Low complexity" evidence="19">
    <location>
        <begin position="1837"/>
        <end position="1846"/>
    </location>
</feature>
<dbReference type="InterPro" id="IPR044893">
    <property type="entry name" value="RNA_pol_Rpb1_clamp_domain"/>
</dbReference>